<feature type="transmembrane region" description="Helical" evidence="1">
    <location>
        <begin position="6"/>
        <end position="27"/>
    </location>
</feature>
<accession>A0A938XVC3</accession>
<evidence type="ECO:0000256" key="1">
    <source>
        <dbReference type="SAM" id="Phobius"/>
    </source>
</evidence>
<name>A0A938XVC3_9FIRM</name>
<evidence type="ECO:0000313" key="2">
    <source>
        <dbReference type="EMBL" id="MBM7557524.1"/>
    </source>
</evidence>
<protein>
    <submittedName>
        <fullName evidence="2">General secretion pathway protein K</fullName>
    </submittedName>
</protein>
<keyword evidence="3" id="KW-1185">Reference proteome</keyword>
<proteinExistence type="predicted"/>
<reference evidence="2" key="1">
    <citation type="submission" date="2021-01" db="EMBL/GenBank/DDBJ databases">
        <title>Genomic Encyclopedia of Type Strains, Phase IV (KMG-IV): sequencing the most valuable type-strain genomes for metagenomic binning, comparative biology and taxonomic classification.</title>
        <authorList>
            <person name="Goeker M."/>
        </authorList>
    </citation>
    <scope>NUCLEOTIDE SEQUENCE</scope>
    <source>
        <strain evidence="2">DSM 23230</strain>
    </source>
</reference>
<sequence length="369" mass="42448">MKNTNGYALIVVLWSIVILSIIFVNLIDEAKLNSLLLRNNLQRRELKEAAVDGVMRGIDLLESDKTTADTRDEEWAKTLELPPQRQVRTKVQISDVGSKLNINYAAEDDLLQLQNLEWAEVKWNKLAAKLVWEDDLSAAEREKKLGLLSDFVELKAEFEAKADYQQAQQIFTTYGRFNPNLYQSAAWKKLLFFLKEKLDLSALNQRIIAASAQKLVSTEEGAAKEFATVEDFLKQAFPTDPLLREKIAPYLTVDKRININFVSQEVLELLLTRIERSKLSHDYKKTAAKIVAYCRTHEVKKLSKLNQIGVGMITKELKKYLTTQSSYFLIEVTAVNQQSKQEQKIAAVVHRIREDKNKFKVQIIKWQED</sequence>
<organism evidence="2 3">
    <name type="scientific">Halanaerobacter jeridensis</name>
    <dbReference type="NCBI Taxonomy" id="706427"/>
    <lineage>
        <taxon>Bacteria</taxon>
        <taxon>Bacillati</taxon>
        <taxon>Bacillota</taxon>
        <taxon>Clostridia</taxon>
        <taxon>Halanaerobiales</taxon>
        <taxon>Halobacteroidaceae</taxon>
        <taxon>Halanaerobacter</taxon>
    </lineage>
</organism>
<dbReference type="AlphaFoldDB" id="A0A938XVC3"/>
<gene>
    <name evidence="2" type="ORF">JOC47_002390</name>
</gene>
<dbReference type="RefSeq" id="WP_204702270.1">
    <property type="nucleotide sequence ID" value="NZ_JAFBDQ010000013.1"/>
</dbReference>
<keyword evidence="1" id="KW-0472">Membrane</keyword>
<comment type="caution">
    <text evidence="2">The sequence shown here is derived from an EMBL/GenBank/DDBJ whole genome shotgun (WGS) entry which is preliminary data.</text>
</comment>
<dbReference type="EMBL" id="JAFBDQ010000013">
    <property type="protein sequence ID" value="MBM7557524.1"/>
    <property type="molecule type" value="Genomic_DNA"/>
</dbReference>
<dbReference type="Proteomes" id="UP000774000">
    <property type="component" value="Unassembled WGS sequence"/>
</dbReference>
<evidence type="ECO:0000313" key="3">
    <source>
        <dbReference type="Proteomes" id="UP000774000"/>
    </source>
</evidence>
<keyword evidence="1" id="KW-1133">Transmembrane helix</keyword>
<keyword evidence="1" id="KW-0812">Transmembrane</keyword>